<evidence type="ECO:0000313" key="2">
    <source>
        <dbReference type="EMBL" id="QQK48081.1"/>
    </source>
</evidence>
<reference evidence="2 3" key="1">
    <citation type="submission" date="2020-08" db="EMBL/GenBank/DDBJ databases">
        <title>The completed genome sequence of the pathogenic ascomycete fungus Penicillium digitatum.</title>
        <authorList>
            <person name="Wang M."/>
        </authorList>
    </citation>
    <scope>NUCLEOTIDE SEQUENCE [LARGE SCALE GENOMIC DNA]</scope>
    <source>
        <strain evidence="2 3">PdW03</strain>
    </source>
</reference>
<proteinExistence type="predicted"/>
<dbReference type="EMBL" id="CP060779">
    <property type="protein sequence ID" value="QQK48081.1"/>
    <property type="molecule type" value="Genomic_DNA"/>
</dbReference>
<name>A0A7T7BQF3_PENDI</name>
<feature type="compositionally biased region" description="Polar residues" evidence="1">
    <location>
        <begin position="47"/>
        <end position="59"/>
    </location>
</feature>
<feature type="region of interest" description="Disordered" evidence="1">
    <location>
        <begin position="26"/>
        <end position="76"/>
    </location>
</feature>
<evidence type="ECO:0000313" key="3">
    <source>
        <dbReference type="Proteomes" id="UP000595662"/>
    </source>
</evidence>
<gene>
    <name evidence="2" type="ORF">Pdw03_5716</name>
</gene>
<dbReference type="RefSeq" id="XP_065958083.1">
    <property type="nucleotide sequence ID" value="XM_066101143.1"/>
</dbReference>
<protein>
    <submittedName>
        <fullName evidence="2">Uncharacterized protein</fullName>
    </submittedName>
</protein>
<dbReference type="AlphaFoldDB" id="A0A7T7BQF3"/>
<accession>A0A7T7BQF3</accession>
<dbReference type="GeneID" id="90952769"/>
<organism evidence="2 3">
    <name type="scientific">Penicillium digitatum</name>
    <name type="common">Green mold</name>
    <dbReference type="NCBI Taxonomy" id="36651"/>
    <lineage>
        <taxon>Eukaryota</taxon>
        <taxon>Fungi</taxon>
        <taxon>Dikarya</taxon>
        <taxon>Ascomycota</taxon>
        <taxon>Pezizomycotina</taxon>
        <taxon>Eurotiomycetes</taxon>
        <taxon>Eurotiomycetidae</taxon>
        <taxon>Eurotiales</taxon>
        <taxon>Aspergillaceae</taxon>
        <taxon>Penicillium</taxon>
    </lineage>
</organism>
<dbReference type="Proteomes" id="UP000595662">
    <property type="component" value="Chromosome 6"/>
</dbReference>
<evidence type="ECO:0000256" key="1">
    <source>
        <dbReference type="SAM" id="MobiDB-lite"/>
    </source>
</evidence>
<sequence>MRQRGDFYDLHSPCHVQPVTPYSRDHHHLHLSENGNDAFGSLPYNPRQASRTLSQNEQYQIRPPYPTPQNLLSSSI</sequence>